<dbReference type="SUPFAM" id="SSF46689">
    <property type="entry name" value="Homeodomain-like"/>
    <property type="match status" value="1"/>
</dbReference>
<dbReference type="Proteomes" id="UP000031549">
    <property type="component" value="Unassembled WGS sequence"/>
</dbReference>
<gene>
    <name evidence="1" type="ORF">PI95_004025</name>
</gene>
<sequence>MPGPKATSVKITDIEKKALVHVLTTGNKLLATKAEVLLRSQAEETTAKISREMGISPSSVVKWRKAWNSHTTVAESWVEAIEKIEETLGAGMGRPKKCKQPQINKIIEIGTRRERGDRSRHAYNELIATEAVSKGIVSDISPRSIGRLLEQYERETAGA</sequence>
<dbReference type="AlphaFoldDB" id="A0A846H592"/>
<dbReference type="InterPro" id="IPR009057">
    <property type="entry name" value="Homeodomain-like_sf"/>
</dbReference>
<protein>
    <submittedName>
        <fullName evidence="1">Helix-turn-helix domain-containing protein</fullName>
    </submittedName>
</protein>
<accession>A0A846H592</accession>
<evidence type="ECO:0000313" key="1">
    <source>
        <dbReference type="EMBL" id="NEU71770.1"/>
    </source>
</evidence>
<evidence type="ECO:0000313" key="2">
    <source>
        <dbReference type="Proteomes" id="UP000031549"/>
    </source>
</evidence>
<name>A0A846H592_9CYAN</name>
<organism evidence="1 2">
    <name type="scientific">Hassallia byssoidea VB512170</name>
    <dbReference type="NCBI Taxonomy" id="1304833"/>
    <lineage>
        <taxon>Bacteria</taxon>
        <taxon>Bacillati</taxon>
        <taxon>Cyanobacteriota</taxon>
        <taxon>Cyanophyceae</taxon>
        <taxon>Nostocales</taxon>
        <taxon>Tolypothrichaceae</taxon>
        <taxon>Hassallia</taxon>
    </lineage>
</organism>
<dbReference type="RefSeq" id="WP_039744622.1">
    <property type="nucleotide sequence ID" value="NZ_JTCM02000005.1"/>
</dbReference>
<keyword evidence="2" id="KW-1185">Reference proteome</keyword>
<reference evidence="1 2" key="1">
    <citation type="journal article" date="2015" name="Genome Announc.">
        <title>Draft Genome Sequence of Cyanobacterium Hassallia byssoidea Strain VB512170, Isolated from Monuments in India.</title>
        <authorList>
            <person name="Singh D."/>
            <person name="Chandrababunaidu M.M."/>
            <person name="Panda A."/>
            <person name="Sen D."/>
            <person name="Bhattacharyya S."/>
            <person name="Adhikary S.P."/>
            <person name="Tripathy S."/>
        </authorList>
    </citation>
    <scope>NUCLEOTIDE SEQUENCE [LARGE SCALE GENOMIC DNA]</scope>
    <source>
        <strain evidence="1 2">VB512170</strain>
    </source>
</reference>
<dbReference type="EMBL" id="JTCM02000005">
    <property type="protein sequence ID" value="NEU71770.1"/>
    <property type="molecule type" value="Genomic_DNA"/>
</dbReference>
<comment type="caution">
    <text evidence="1">The sequence shown here is derived from an EMBL/GenBank/DDBJ whole genome shotgun (WGS) entry which is preliminary data.</text>
</comment>
<dbReference type="Pfam" id="PF13384">
    <property type="entry name" value="HTH_23"/>
    <property type="match status" value="1"/>
</dbReference>
<proteinExistence type="predicted"/>